<dbReference type="KEGG" id="pprf:DPRO_3582"/>
<reference evidence="2" key="1">
    <citation type="submission" date="2017-09" db="EMBL/GenBank/DDBJ databases">
        <authorList>
            <person name="Regsiter A."/>
            <person name="William W."/>
        </authorList>
    </citation>
    <scope>NUCLEOTIDE SEQUENCE [LARGE SCALE GENOMIC DNA]</scope>
    <source>
        <strain evidence="2">500-1</strain>
    </source>
</reference>
<evidence type="ECO:0008006" key="3">
    <source>
        <dbReference type="Google" id="ProtNLM"/>
    </source>
</evidence>
<dbReference type="Pfam" id="PF16263">
    <property type="entry name" value="DUF4917"/>
    <property type="match status" value="1"/>
</dbReference>
<dbReference type="RefSeq" id="WP_097013211.1">
    <property type="nucleotide sequence ID" value="NZ_LT907975.1"/>
</dbReference>
<gene>
    <name evidence="1" type="ORF">DPRO_3582</name>
</gene>
<accession>A0A2C8FF24</accession>
<evidence type="ECO:0000313" key="2">
    <source>
        <dbReference type="Proteomes" id="UP000219215"/>
    </source>
</evidence>
<protein>
    <recommendedName>
        <fullName evidence="3">DUF4917 domain-containing protein</fullName>
    </recommendedName>
</protein>
<keyword evidence="2" id="KW-1185">Reference proteome</keyword>
<dbReference type="Proteomes" id="UP000219215">
    <property type="component" value="Chromosome DPRO"/>
</dbReference>
<proteinExistence type="predicted"/>
<sequence length="342" mass="38474">MDLIDFEAALAIAKGTKGKTHLLLGNGFSIALKPDIFTYNSLFSKANFSAHPEVQKVFERLDTTDFEQVVYTLEQAAQILTCYLPSQEQTKEQMKADALRLKEILVETIAGNHPPRPYSITEDQYASCTRFLKPFLDSGSIYTLNYDILLYWTLMNAKDQNLINFDDGFRSDPADEDAEYVVWDNGNAHGQNVHYLHGALHLFDAGHQLRKYTWNRTDIPLVEQSRKAISDGAFPLFVSEGSTEKKMTKISHSGYLHKALRSFSSIGGSLFIHGLSLAPNDEHILQRIERGKVQQVFVGIHGDPNADHNQRIIARANRLSSNRAYGSLKVHYYSSSSASVWG</sequence>
<name>A0A2C8FF24_9BACT</name>
<dbReference type="AlphaFoldDB" id="A0A2C8FF24"/>
<dbReference type="EMBL" id="LT907975">
    <property type="protein sequence ID" value="SOB60498.1"/>
    <property type="molecule type" value="Genomic_DNA"/>
</dbReference>
<dbReference type="InterPro" id="IPR032581">
    <property type="entry name" value="DUF4917"/>
</dbReference>
<dbReference type="OrthoDB" id="828244at2"/>
<organism evidence="1 2">
    <name type="scientific">Pseudodesulfovibrio profundus</name>
    <dbReference type="NCBI Taxonomy" id="57320"/>
    <lineage>
        <taxon>Bacteria</taxon>
        <taxon>Pseudomonadati</taxon>
        <taxon>Thermodesulfobacteriota</taxon>
        <taxon>Desulfovibrionia</taxon>
        <taxon>Desulfovibrionales</taxon>
        <taxon>Desulfovibrionaceae</taxon>
    </lineage>
</organism>
<evidence type="ECO:0000313" key="1">
    <source>
        <dbReference type="EMBL" id="SOB60498.1"/>
    </source>
</evidence>